<dbReference type="PROSITE" id="PS50893">
    <property type="entry name" value="ABC_TRANSPORTER_2"/>
    <property type="match status" value="1"/>
</dbReference>
<feature type="transmembrane region" description="Helical" evidence="8">
    <location>
        <begin position="206"/>
        <end position="223"/>
    </location>
</feature>
<dbReference type="InterPro" id="IPR036640">
    <property type="entry name" value="ABC1_TM_sf"/>
</dbReference>
<evidence type="ECO:0000259" key="10">
    <source>
        <dbReference type="PROSITE" id="PS50929"/>
    </source>
</evidence>
<dbReference type="InterPro" id="IPR011527">
    <property type="entry name" value="ABC1_TM_dom"/>
</dbReference>
<keyword evidence="12" id="KW-1185">Reference proteome</keyword>
<reference evidence="11 12" key="1">
    <citation type="journal article" date="2023" name="FEMS Microbes">
        <title>Whole genomes of deep-sea sponge-associated bacteria exhibit high novel natural product potential.</title>
        <authorList>
            <person name="Hesketh-Best P.J."/>
            <person name="January G.G."/>
            <person name="Koch M.J."/>
            <person name="Warburton P.J."/>
            <person name="Howell K.L."/>
            <person name="Upton M."/>
        </authorList>
    </citation>
    <scope>NUCLEOTIDE SEQUENCE [LARGE SCALE GENOMIC DNA]</scope>
    <source>
        <strain evidence="11 12">PC206-O</strain>
    </source>
</reference>
<dbReference type="Proteomes" id="UP001272940">
    <property type="component" value="Unassembled WGS sequence"/>
</dbReference>
<dbReference type="EMBL" id="JAMYEC010000003">
    <property type="protein sequence ID" value="MDX2334714.1"/>
    <property type="molecule type" value="Genomic_DNA"/>
</dbReference>
<keyword evidence="4" id="KW-0067">ATP-binding</keyword>
<keyword evidence="3" id="KW-0547">Nucleotide-binding</keyword>
<dbReference type="Pfam" id="PF00005">
    <property type="entry name" value="ABC_tran"/>
    <property type="match status" value="1"/>
</dbReference>
<feature type="domain" description="ABC transmembrane type-1" evidence="10">
    <location>
        <begin position="66"/>
        <end position="347"/>
    </location>
</feature>
<protein>
    <submittedName>
        <fullName evidence="11">ABC transporter transmembrane domain-containing protein</fullName>
    </submittedName>
</protein>
<evidence type="ECO:0000256" key="4">
    <source>
        <dbReference type="ARBA" id="ARBA00022840"/>
    </source>
</evidence>
<dbReference type="InterPro" id="IPR011918">
    <property type="entry name" value="ABC_MsbA_ATP-bd"/>
</dbReference>
<feature type="transmembrane region" description="Helical" evidence="8">
    <location>
        <begin position="286"/>
        <end position="308"/>
    </location>
</feature>
<evidence type="ECO:0000259" key="9">
    <source>
        <dbReference type="PROSITE" id="PS50893"/>
    </source>
</evidence>
<keyword evidence="5 8" id="KW-1133">Transmembrane helix</keyword>
<dbReference type="CDD" id="cd03249">
    <property type="entry name" value="ABC_MTABC3_MDL1_MDL2"/>
    <property type="match status" value="1"/>
</dbReference>
<keyword evidence="2 8" id="KW-0812">Transmembrane</keyword>
<sequence length="623" mass="66535">MTDQAAASAPSANRASGMASLEGRPSAGALLADQMSEAGAKRAKRRDIRPLTRLIPFAMRHKGHALMAVFWLLLSTAASLGLTALARGAIDHGFEAGGANLNIWFLLLGANALFLGLATAARYYFVTRTGERVIADVRKGLFGRILTLDPSFYAHMRTGEVLSRLTTDIALVETLMTTSISYALRNFLTLIGGVALLFFVSPKLTGFVLLIVPFLLGPIFIFGRKVRKLTVASQDRFANAVGFAGESVDAIETVQAFGREQSAITRFGAAVEDAFNASLTRMQARAWMTALIIVVMFGGVTLVLWLGAQDVVKGAMTPGALLQFVLLSVFAAGAVGALGESWGDVQKAAGAMERIEELMRAVAGIAPPPQATALPTPPRGEVSMSAVGFAYPGRPDLPALKGFSLTVRPGETVALVGPSGAGKSTVFRLLLRFYDPQTGMVSVDGVDVRQADPVAVRDRFAWVSQETPLFSGSALENIRFGRENTTLEEARAVAEKAQALGFIDALPEGFDTPLGERGKSLSGGQRQRLAIARALVRDAPILLLDEATSALDAESERLVQVALDQAMEERTTLVIAHRLATVLRADRIVVMDDGRVVEEGTHEQLVAQGGLYARLAELQFRAD</sequence>
<feature type="transmembrane region" description="Helical" evidence="8">
    <location>
        <begin position="182"/>
        <end position="200"/>
    </location>
</feature>
<comment type="subcellular location">
    <subcellularLocation>
        <location evidence="1">Cell membrane</location>
        <topology evidence="1">Multi-pass membrane protein</topology>
    </subcellularLocation>
</comment>
<dbReference type="Gene3D" id="1.20.1560.10">
    <property type="entry name" value="ABC transporter type 1, transmembrane domain"/>
    <property type="match status" value="1"/>
</dbReference>
<dbReference type="InterPro" id="IPR039421">
    <property type="entry name" value="Type_1_exporter"/>
</dbReference>
<dbReference type="InterPro" id="IPR003439">
    <property type="entry name" value="ABC_transporter-like_ATP-bd"/>
</dbReference>
<feature type="transmembrane region" description="Helical" evidence="8">
    <location>
        <begin position="102"/>
        <end position="125"/>
    </location>
</feature>
<dbReference type="CDD" id="cd18575">
    <property type="entry name" value="ABC_6TM_bac_exporter_ABCB8_10_like"/>
    <property type="match status" value="1"/>
</dbReference>
<feature type="compositionally biased region" description="Low complexity" evidence="7">
    <location>
        <begin position="1"/>
        <end position="16"/>
    </location>
</feature>
<evidence type="ECO:0000313" key="11">
    <source>
        <dbReference type="EMBL" id="MDX2334714.1"/>
    </source>
</evidence>
<dbReference type="Pfam" id="PF00664">
    <property type="entry name" value="ABC_membrane"/>
    <property type="match status" value="1"/>
</dbReference>
<evidence type="ECO:0000256" key="7">
    <source>
        <dbReference type="SAM" id="MobiDB-lite"/>
    </source>
</evidence>
<dbReference type="SMART" id="SM00382">
    <property type="entry name" value="AAA"/>
    <property type="match status" value="1"/>
</dbReference>
<dbReference type="RefSeq" id="WP_066623192.1">
    <property type="nucleotide sequence ID" value="NZ_JAMYEC010000003.1"/>
</dbReference>
<dbReference type="SUPFAM" id="SSF52540">
    <property type="entry name" value="P-loop containing nucleoside triphosphate hydrolases"/>
    <property type="match status" value="1"/>
</dbReference>
<dbReference type="PROSITE" id="PS50929">
    <property type="entry name" value="ABC_TM1F"/>
    <property type="match status" value="1"/>
</dbReference>
<dbReference type="InterPro" id="IPR003593">
    <property type="entry name" value="AAA+_ATPase"/>
</dbReference>
<dbReference type="InterPro" id="IPR017871">
    <property type="entry name" value="ABC_transporter-like_CS"/>
</dbReference>
<dbReference type="Gene3D" id="3.40.50.300">
    <property type="entry name" value="P-loop containing nucleotide triphosphate hydrolases"/>
    <property type="match status" value="1"/>
</dbReference>
<evidence type="ECO:0000256" key="3">
    <source>
        <dbReference type="ARBA" id="ARBA00022741"/>
    </source>
</evidence>
<feature type="domain" description="ABC transporter" evidence="9">
    <location>
        <begin position="382"/>
        <end position="618"/>
    </location>
</feature>
<comment type="caution">
    <text evidence="11">The sequence shown here is derived from an EMBL/GenBank/DDBJ whole genome shotgun (WGS) entry which is preliminary data.</text>
</comment>
<evidence type="ECO:0000256" key="6">
    <source>
        <dbReference type="ARBA" id="ARBA00023136"/>
    </source>
</evidence>
<evidence type="ECO:0000256" key="5">
    <source>
        <dbReference type="ARBA" id="ARBA00022989"/>
    </source>
</evidence>
<evidence type="ECO:0000313" key="12">
    <source>
        <dbReference type="Proteomes" id="UP001272940"/>
    </source>
</evidence>
<dbReference type="NCBIfam" id="TIGR02204">
    <property type="entry name" value="MsbA_rel"/>
    <property type="match status" value="1"/>
</dbReference>
<keyword evidence="6 8" id="KW-0472">Membrane</keyword>
<evidence type="ECO:0000256" key="1">
    <source>
        <dbReference type="ARBA" id="ARBA00004651"/>
    </source>
</evidence>
<evidence type="ECO:0000256" key="8">
    <source>
        <dbReference type="SAM" id="Phobius"/>
    </source>
</evidence>
<feature type="transmembrane region" description="Helical" evidence="8">
    <location>
        <begin position="320"/>
        <end position="338"/>
    </location>
</feature>
<dbReference type="SUPFAM" id="SSF90123">
    <property type="entry name" value="ABC transporter transmembrane region"/>
    <property type="match status" value="1"/>
</dbReference>
<accession>A0ABU4KP40</accession>
<organism evidence="11 12">
    <name type="scientific">Brevundimonas vesicularis</name>
    <name type="common">Pseudomonas vesicularis</name>
    <dbReference type="NCBI Taxonomy" id="41276"/>
    <lineage>
        <taxon>Bacteria</taxon>
        <taxon>Pseudomonadati</taxon>
        <taxon>Pseudomonadota</taxon>
        <taxon>Alphaproteobacteria</taxon>
        <taxon>Caulobacterales</taxon>
        <taxon>Caulobacteraceae</taxon>
        <taxon>Brevundimonas</taxon>
    </lineage>
</organism>
<proteinExistence type="predicted"/>
<gene>
    <name evidence="11" type="ORF">NJD11_07140</name>
</gene>
<dbReference type="PANTHER" id="PTHR43394">
    <property type="entry name" value="ATP-DEPENDENT PERMEASE MDL1, MITOCHONDRIAL"/>
    <property type="match status" value="1"/>
</dbReference>
<dbReference type="InterPro" id="IPR027417">
    <property type="entry name" value="P-loop_NTPase"/>
</dbReference>
<dbReference type="PANTHER" id="PTHR43394:SF1">
    <property type="entry name" value="ATP-BINDING CASSETTE SUB-FAMILY B MEMBER 10, MITOCHONDRIAL"/>
    <property type="match status" value="1"/>
</dbReference>
<name>A0ABU4KP40_BREVE</name>
<evidence type="ECO:0000256" key="2">
    <source>
        <dbReference type="ARBA" id="ARBA00022692"/>
    </source>
</evidence>
<feature type="region of interest" description="Disordered" evidence="7">
    <location>
        <begin position="1"/>
        <end position="21"/>
    </location>
</feature>
<dbReference type="PROSITE" id="PS00211">
    <property type="entry name" value="ABC_TRANSPORTER_1"/>
    <property type="match status" value="1"/>
</dbReference>
<feature type="transmembrane region" description="Helical" evidence="8">
    <location>
        <begin position="65"/>
        <end position="90"/>
    </location>
</feature>